<dbReference type="InterPro" id="IPR050971">
    <property type="entry name" value="Cadherin-domain_protein"/>
</dbReference>
<organism evidence="10 11">
    <name type="scientific">Pristionchus mayeri</name>
    <dbReference type="NCBI Taxonomy" id="1317129"/>
    <lineage>
        <taxon>Eukaryota</taxon>
        <taxon>Metazoa</taxon>
        <taxon>Ecdysozoa</taxon>
        <taxon>Nematoda</taxon>
        <taxon>Chromadorea</taxon>
        <taxon>Rhabditida</taxon>
        <taxon>Rhabditina</taxon>
        <taxon>Diplogasteromorpha</taxon>
        <taxon>Diplogasteroidea</taxon>
        <taxon>Neodiplogasteridae</taxon>
        <taxon>Pristionchus</taxon>
    </lineage>
</organism>
<dbReference type="PANTHER" id="PTHR24025">
    <property type="entry name" value="DESMOGLEIN FAMILY MEMBER"/>
    <property type="match status" value="1"/>
</dbReference>
<dbReference type="EMBL" id="BTRK01000003">
    <property type="protein sequence ID" value="GMR42321.1"/>
    <property type="molecule type" value="Genomic_DNA"/>
</dbReference>
<comment type="caution">
    <text evidence="10">The sequence shown here is derived from an EMBL/GenBank/DDBJ whole genome shotgun (WGS) entry which is preliminary data.</text>
</comment>
<dbReference type="InterPro" id="IPR002126">
    <property type="entry name" value="Cadherin-like_dom"/>
</dbReference>
<proteinExistence type="predicted"/>
<dbReference type="GO" id="GO:0005509">
    <property type="term" value="F:calcium ion binding"/>
    <property type="evidence" value="ECO:0007669"/>
    <property type="project" value="UniProtKB-UniRule"/>
</dbReference>
<dbReference type="PROSITE" id="PS50268">
    <property type="entry name" value="CADHERIN_2"/>
    <property type="match status" value="1"/>
</dbReference>
<evidence type="ECO:0000256" key="3">
    <source>
        <dbReference type="ARBA" id="ARBA00022737"/>
    </source>
</evidence>
<evidence type="ECO:0000256" key="6">
    <source>
        <dbReference type="ARBA" id="ARBA00022989"/>
    </source>
</evidence>
<dbReference type="InterPro" id="IPR015919">
    <property type="entry name" value="Cadherin-like_sf"/>
</dbReference>
<dbReference type="AlphaFoldDB" id="A0AAN5CGX8"/>
<dbReference type="SUPFAM" id="SSF49313">
    <property type="entry name" value="Cadherin-like"/>
    <property type="match status" value="2"/>
</dbReference>
<keyword evidence="4 8" id="KW-0106">Calcium</keyword>
<dbReference type="GO" id="GO:0005911">
    <property type="term" value="C:cell-cell junction"/>
    <property type="evidence" value="ECO:0007669"/>
    <property type="project" value="TreeGrafter"/>
</dbReference>
<protein>
    <recommendedName>
        <fullName evidence="9">Cadherin domain-containing protein</fullName>
    </recommendedName>
</protein>
<comment type="subcellular location">
    <subcellularLocation>
        <location evidence="1">Membrane</location>
    </subcellularLocation>
</comment>
<evidence type="ECO:0000313" key="11">
    <source>
        <dbReference type="Proteomes" id="UP001328107"/>
    </source>
</evidence>
<dbReference type="Proteomes" id="UP001328107">
    <property type="component" value="Unassembled WGS sequence"/>
</dbReference>
<evidence type="ECO:0000256" key="4">
    <source>
        <dbReference type="ARBA" id="ARBA00022837"/>
    </source>
</evidence>
<keyword evidence="5" id="KW-0130">Cell adhesion</keyword>
<name>A0AAN5CGX8_9BILA</name>
<evidence type="ECO:0000256" key="7">
    <source>
        <dbReference type="ARBA" id="ARBA00023136"/>
    </source>
</evidence>
<dbReference type="Pfam" id="PF00028">
    <property type="entry name" value="Cadherin"/>
    <property type="match status" value="1"/>
</dbReference>
<keyword evidence="11" id="KW-1185">Reference proteome</keyword>
<sequence>YSLNSTDISLDIVKILPPPSIDPIEMRVDVHVDRVSLSSPSFLDLPLSIDISESTVTGTQVAQLRAISTNGEVLFSLEDDEERLEVNGESGMITLRETLDYETTTHFQILVAVSDSIDESKKTTEILRVNVKGSNEFAPSFACSSSSLHLSLSLSHSPLHPLTSLTATDGDRGMDGDVSYFLLDPPPSYSIHHRKGQIVIHQIPSEERIDVLRVSAVDGGGRGSERNQSLSIHWRRGEGGKLNEDEDFIQVQEKDIRVGETIKKYGKIDESWILSMEAPFLSLSPNGEISFSSLPPPSVLKLSYRILAKSNESMATICGTLKINRLPSPPSSDTQRGRLG</sequence>
<evidence type="ECO:0000313" key="10">
    <source>
        <dbReference type="EMBL" id="GMR42321.1"/>
    </source>
</evidence>
<dbReference type="PANTHER" id="PTHR24025:SF23">
    <property type="entry name" value="NEURAL-CADHERIN"/>
    <property type="match status" value="1"/>
</dbReference>
<evidence type="ECO:0000256" key="5">
    <source>
        <dbReference type="ARBA" id="ARBA00022889"/>
    </source>
</evidence>
<evidence type="ECO:0000256" key="2">
    <source>
        <dbReference type="ARBA" id="ARBA00022692"/>
    </source>
</evidence>
<keyword evidence="2" id="KW-0812">Transmembrane</keyword>
<dbReference type="Gene3D" id="2.60.40.60">
    <property type="entry name" value="Cadherins"/>
    <property type="match status" value="2"/>
</dbReference>
<reference evidence="11" key="1">
    <citation type="submission" date="2022-10" db="EMBL/GenBank/DDBJ databases">
        <title>Genome assembly of Pristionchus species.</title>
        <authorList>
            <person name="Yoshida K."/>
            <person name="Sommer R.J."/>
        </authorList>
    </citation>
    <scope>NUCLEOTIDE SEQUENCE [LARGE SCALE GENOMIC DNA]</scope>
    <source>
        <strain evidence="11">RS5460</strain>
    </source>
</reference>
<gene>
    <name evidence="10" type="ORF">PMAYCL1PPCAC_12516</name>
</gene>
<dbReference type="CDD" id="cd11304">
    <property type="entry name" value="Cadherin_repeat"/>
    <property type="match status" value="2"/>
</dbReference>
<dbReference type="GO" id="GO:0016020">
    <property type="term" value="C:membrane"/>
    <property type="evidence" value="ECO:0007669"/>
    <property type="project" value="UniProtKB-SubCell"/>
</dbReference>
<evidence type="ECO:0000256" key="1">
    <source>
        <dbReference type="ARBA" id="ARBA00004370"/>
    </source>
</evidence>
<dbReference type="PRINTS" id="PR00205">
    <property type="entry name" value="CADHERIN"/>
</dbReference>
<evidence type="ECO:0000259" key="9">
    <source>
        <dbReference type="PROSITE" id="PS50268"/>
    </source>
</evidence>
<dbReference type="SMART" id="SM00112">
    <property type="entry name" value="CA"/>
    <property type="match status" value="1"/>
</dbReference>
<feature type="non-terminal residue" evidence="10">
    <location>
        <position position="1"/>
    </location>
</feature>
<accession>A0AAN5CGX8</accession>
<keyword evidence="7" id="KW-0472">Membrane</keyword>
<keyword evidence="6" id="KW-1133">Transmembrane helix</keyword>
<feature type="domain" description="Cadherin" evidence="9">
    <location>
        <begin position="43"/>
        <end position="141"/>
    </location>
</feature>
<dbReference type="GO" id="GO:0007156">
    <property type="term" value="P:homophilic cell adhesion via plasma membrane adhesion molecules"/>
    <property type="evidence" value="ECO:0007669"/>
    <property type="project" value="InterPro"/>
</dbReference>
<keyword evidence="3" id="KW-0677">Repeat</keyword>
<evidence type="ECO:0000256" key="8">
    <source>
        <dbReference type="PROSITE-ProRule" id="PRU00043"/>
    </source>
</evidence>